<feature type="compositionally biased region" description="Polar residues" evidence="1">
    <location>
        <begin position="40"/>
        <end position="50"/>
    </location>
</feature>
<comment type="caution">
    <text evidence="2">The sequence shown here is derived from an EMBL/GenBank/DDBJ whole genome shotgun (WGS) entry which is preliminary data.</text>
</comment>
<reference evidence="2" key="1">
    <citation type="submission" date="2023-08" db="EMBL/GenBank/DDBJ databases">
        <authorList>
            <person name="Chen Y."/>
            <person name="Shah S."/>
            <person name="Dougan E. K."/>
            <person name="Thang M."/>
            <person name="Chan C."/>
        </authorList>
    </citation>
    <scope>NUCLEOTIDE SEQUENCE</scope>
</reference>
<keyword evidence="3" id="KW-1185">Reference proteome</keyword>
<evidence type="ECO:0000256" key="1">
    <source>
        <dbReference type="SAM" id="MobiDB-lite"/>
    </source>
</evidence>
<evidence type="ECO:0000313" key="3">
    <source>
        <dbReference type="Proteomes" id="UP001178507"/>
    </source>
</evidence>
<dbReference type="EMBL" id="CAUJNA010003779">
    <property type="protein sequence ID" value="CAJ1409649.1"/>
    <property type="molecule type" value="Genomic_DNA"/>
</dbReference>
<proteinExistence type="predicted"/>
<sequence>MQQVCGPRTRPDVRAWIEKIWTTSQAAAANEKKRKRKLRTSSAPSESGLSGMTGYTAYTGLTGTTATAITALHTVGGSIAGRSHRPRSMQSDESLVVHHSKGDEPLSVKERVQAFLQNRLPELAVHVDAHVANLTEELRKEVDEEVAENFLRTASNHRVFDGQANFLRWKNVRHKALQKRLDTNMHKWILEGIEGWDQKAAAKPKENLLEADVIFEYLTKRAVHDNGKLPTQIPVIRKMRYSYSLPQTWKDKFSAH</sequence>
<protein>
    <submittedName>
        <fullName evidence="2">Uncharacterized protein</fullName>
    </submittedName>
</protein>
<dbReference type="AlphaFoldDB" id="A0AA36JQ07"/>
<name>A0AA36JQ07_9DINO</name>
<feature type="region of interest" description="Disordered" evidence="1">
    <location>
        <begin position="28"/>
        <end position="52"/>
    </location>
</feature>
<gene>
    <name evidence="2" type="ORF">EVOR1521_LOCUS30692</name>
</gene>
<dbReference type="Proteomes" id="UP001178507">
    <property type="component" value="Unassembled WGS sequence"/>
</dbReference>
<evidence type="ECO:0000313" key="2">
    <source>
        <dbReference type="EMBL" id="CAJ1409649.1"/>
    </source>
</evidence>
<accession>A0AA36JQ07</accession>
<organism evidence="2 3">
    <name type="scientific">Effrenium voratum</name>
    <dbReference type="NCBI Taxonomy" id="2562239"/>
    <lineage>
        <taxon>Eukaryota</taxon>
        <taxon>Sar</taxon>
        <taxon>Alveolata</taxon>
        <taxon>Dinophyceae</taxon>
        <taxon>Suessiales</taxon>
        <taxon>Symbiodiniaceae</taxon>
        <taxon>Effrenium</taxon>
    </lineage>
</organism>